<dbReference type="AlphaFoldDB" id="A0A917PVN8"/>
<evidence type="ECO:0000313" key="1">
    <source>
        <dbReference type="EMBL" id="GGJ94040.1"/>
    </source>
</evidence>
<dbReference type="Proteomes" id="UP000636956">
    <property type="component" value="Unassembled WGS sequence"/>
</dbReference>
<organism evidence="1 2">
    <name type="scientific">Agromyces bauzanensis</name>
    <dbReference type="NCBI Taxonomy" id="1308924"/>
    <lineage>
        <taxon>Bacteria</taxon>
        <taxon>Bacillati</taxon>
        <taxon>Actinomycetota</taxon>
        <taxon>Actinomycetes</taxon>
        <taxon>Micrococcales</taxon>
        <taxon>Microbacteriaceae</taxon>
        <taxon>Agromyces</taxon>
    </lineage>
</organism>
<reference evidence="1" key="1">
    <citation type="journal article" date="2014" name="Int. J. Syst. Evol. Microbiol.">
        <title>Complete genome sequence of Corynebacterium casei LMG S-19264T (=DSM 44701T), isolated from a smear-ripened cheese.</title>
        <authorList>
            <consortium name="US DOE Joint Genome Institute (JGI-PGF)"/>
            <person name="Walter F."/>
            <person name="Albersmeier A."/>
            <person name="Kalinowski J."/>
            <person name="Ruckert C."/>
        </authorList>
    </citation>
    <scope>NUCLEOTIDE SEQUENCE</scope>
    <source>
        <strain evidence="1">CGMCC 1.8984</strain>
    </source>
</reference>
<keyword evidence="2" id="KW-1185">Reference proteome</keyword>
<gene>
    <name evidence="1" type="ORF">GCM10011372_35490</name>
</gene>
<dbReference type="EMBL" id="BMMD01000038">
    <property type="protein sequence ID" value="GGJ94040.1"/>
    <property type="molecule type" value="Genomic_DNA"/>
</dbReference>
<comment type="caution">
    <text evidence="1">The sequence shown here is derived from an EMBL/GenBank/DDBJ whole genome shotgun (WGS) entry which is preliminary data.</text>
</comment>
<evidence type="ECO:0000313" key="2">
    <source>
        <dbReference type="Proteomes" id="UP000636956"/>
    </source>
</evidence>
<proteinExistence type="predicted"/>
<accession>A0A917PVN8</accession>
<protein>
    <submittedName>
        <fullName evidence="1">Uncharacterized protein</fullName>
    </submittedName>
</protein>
<sequence>MTVLGAFAFGALIDRIGGGTSINLLAPAAPVCRCIAVPSGRSALLRLPTSRAG</sequence>
<reference evidence="1" key="2">
    <citation type="submission" date="2020-09" db="EMBL/GenBank/DDBJ databases">
        <authorList>
            <person name="Sun Q."/>
            <person name="Zhou Y."/>
        </authorList>
    </citation>
    <scope>NUCLEOTIDE SEQUENCE</scope>
    <source>
        <strain evidence="1">CGMCC 1.8984</strain>
    </source>
</reference>
<dbReference type="RefSeq" id="WP_188744733.1">
    <property type="nucleotide sequence ID" value="NZ_BAABFW010000032.1"/>
</dbReference>
<name>A0A917PVN8_9MICO</name>